<feature type="transmembrane region" description="Helical" evidence="1">
    <location>
        <begin position="21"/>
        <end position="45"/>
    </location>
</feature>
<dbReference type="RefSeq" id="WP_199868882.1">
    <property type="nucleotide sequence ID" value="NZ_JAAGPU010000001.1"/>
</dbReference>
<accession>A0A6M0H0F3</accession>
<keyword evidence="1" id="KW-1133">Transmembrane helix</keyword>
<dbReference type="Proteomes" id="UP000481872">
    <property type="component" value="Unassembled WGS sequence"/>
</dbReference>
<name>A0A6M0H0F3_9CLOT</name>
<proteinExistence type="predicted"/>
<dbReference type="EMBL" id="JAAGPU010000001">
    <property type="protein sequence ID" value="NEU03563.1"/>
    <property type="molecule type" value="Genomic_DNA"/>
</dbReference>
<keyword evidence="1" id="KW-0812">Transmembrane</keyword>
<comment type="caution">
    <text evidence="2">The sequence shown here is derived from an EMBL/GenBank/DDBJ whole genome shotgun (WGS) entry which is preliminary data.</text>
</comment>
<organism evidence="2 3">
    <name type="scientific">Clostridium senegalense</name>
    <dbReference type="NCBI Taxonomy" id="1465809"/>
    <lineage>
        <taxon>Bacteria</taxon>
        <taxon>Bacillati</taxon>
        <taxon>Bacillota</taxon>
        <taxon>Clostridia</taxon>
        <taxon>Eubacteriales</taxon>
        <taxon>Clostridiaceae</taxon>
        <taxon>Clostridium</taxon>
    </lineage>
</organism>
<evidence type="ECO:0000313" key="3">
    <source>
        <dbReference type="Proteomes" id="UP000481872"/>
    </source>
</evidence>
<dbReference type="InterPro" id="IPR012902">
    <property type="entry name" value="N_methyl_site"/>
</dbReference>
<reference evidence="2 3" key="1">
    <citation type="submission" date="2020-02" db="EMBL/GenBank/DDBJ databases">
        <title>Genome assembly of a novel Clostridium senegalense strain.</title>
        <authorList>
            <person name="Gupta T.B."/>
            <person name="Jauregui R."/>
            <person name="Maclean P."/>
            <person name="Nawarathana A."/>
            <person name="Brightwell G."/>
        </authorList>
    </citation>
    <scope>NUCLEOTIDE SEQUENCE [LARGE SCALE GENOMIC DNA]</scope>
    <source>
        <strain evidence="2 3">AGRFS4</strain>
    </source>
</reference>
<sequence length="164" mass="19421">MKKIRNIPLLREFTKNKNKGFTLIEVLTSSLILVIILTVLCSLFISSNNMFFKNIKSNRKNQELEEAIYFIEYELERRPCEVKVFDESIVLIFKDGKTKKIKCINNNLFILNSDNKEIPNDYGYKNYILKGVKKFEAEKIENLVYFKIETDDGKRSEKWHPIIK</sequence>
<evidence type="ECO:0000256" key="1">
    <source>
        <dbReference type="SAM" id="Phobius"/>
    </source>
</evidence>
<dbReference type="Pfam" id="PF07963">
    <property type="entry name" value="N_methyl"/>
    <property type="match status" value="1"/>
</dbReference>
<dbReference type="NCBIfam" id="TIGR02532">
    <property type="entry name" value="IV_pilin_GFxxxE"/>
    <property type="match status" value="1"/>
</dbReference>
<dbReference type="AlphaFoldDB" id="A0A6M0H0F3"/>
<protein>
    <submittedName>
        <fullName evidence="2">Type II secretion system protein</fullName>
    </submittedName>
</protein>
<keyword evidence="3" id="KW-1185">Reference proteome</keyword>
<evidence type="ECO:0000313" key="2">
    <source>
        <dbReference type="EMBL" id="NEU03563.1"/>
    </source>
</evidence>
<keyword evidence="1" id="KW-0472">Membrane</keyword>
<dbReference type="PROSITE" id="PS00409">
    <property type="entry name" value="PROKAR_NTER_METHYL"/>
    <property type="match status" value="1"/>
</dbReference>
<gene>
    <name evidence="2" type="ORF">G3M99_01575</name>
</gene>